<reference evidence="1 3" key="2">
    <citation type="journal article" date="2010" name="Proc. Natl. Acad. Sci. U.S.A.">
        <title>Clostridium ljungdahlii represents a microbial production platform based on syngas.</title>
        <authorList>
            <person name="Kopke M."/>
            <person name="Held C."/>
            <person name="Hujer S."/>
            <person name="Liesegang H."/>
            <person name="Wiezer A."/>
            <person name="Wollherr A."/>
            <person name="Ehrenreich A."/>
            <person name="Liebl W."/>
            <person name="Gottschalk G."/>
            <person name="Durre P."/>
        </authorList>
    </citation>
    <scope>NUCLEOTIDE SEQUENCE [LARGE SCALE GENOMIC DNA]</scope>
    <source>
        <strain evidence="3">ATCC 55383 / DSM 13528 / PETC</strain>
        <strain evidence="1">DSM 13528</strain>
    </source>
</reference>
<evidence type="ECO:0000313" key="2">
    <source>
        <dbReference type="EMBL" id="OAA84082.1"/>
    </source>
</evidence>
<dbReference type="Proteomes" id="UP000077020">
    <property type="component" value="Unassembled WGS sequence"/>
</dbReference>
<evidence type="ECO:0000313" key="1">
    <source>
        <dbReference type="EMBL" id="ADK14726.1"/>
    </source>
</evidence>
<sequence length="98" mass="11865">MKNTLILKIRDSERKEWNEEHNLEEWEEMDFDNAVTKIVYDLVDCDNEYWDSYTAWYDAINTVNYSLNKKITNDTLEKIKDTLYQKESILLDAIYIND</sequence>
<protein>
    <submittedName>
        <fullName evidence="1">Uncharacterized protein</fullName>
    </submittedName>
</protein>
<keyword evidence="4" id="KW-1185">Reference proteome</keyword>
<dbReference type="PATRIC" id="fig|748727.19.peg.2329"/>
<dbReference type="EMBL" id="CP001666">
    <property type="protein sequence ID" value="ADK14726.1"/>
    <property type="molecule type" value="Genomic_DNA"/>
</dbReference>
<dbReference type="AlphaFoldDB" id="D8GU63"/>
<proteinExistence type="predicted"/>
<gene>
    <name evidence="1" type="ordered locus">CLJU_c16620</name>
    <name evidence="2" type="ORF">WX45_01926</name>
</gene>
<dbReference type="EMBL" id="LITS01000029">
    <property type="protein sequence ID" value="OAA84082.1"/>
    <property type="molecule type" value="Genomic_DNA"/>
</dbReference>
<reference evidence="2 4" key="3">
    <citation type="journal article" date="2016" name="Biotechnol. Bioeng.">
        <title>Traits of selected Clostridium strains for syngas fermentation to ethanol.</title>
        <authorList>
            <person name="Martin M.E."/>
            <person name="Richter H."/>
            <person name="Saha S."/>
            <person name="Angenent L.T."/>
        </authorList>
    </citation>
    <scope>NUCLEOTIDE SEQUENCE [LARGE SCALE GENOMIC DNA]</scope>
    <source>
        <strain evidence="2 4">PETC</strain>
    </source>
</reference>
<evidence type="ECO:0000313" key="4">
    <source>
        <dbReference type="Proteomes" id="UP000077020"/>
    </source>
</evidence>
<reference evidence="1" key="1">
    <citation type="submission" date="2009-07" db="EMBL/GenBank/DDBJ databases">
        <authorList>
            <person name="Koepke M."/>
            <person name="Hujer S."/>
            <person name="Held C."/>
            <person name="Wiezer A."/>
            <person name="Liesegang H."/>
            <person name="Ehrenreich A."/>
            <person name="Gottschalk G."/>
            <person name="Duerre P."/>
        </authorList>
    </citation>
    <scope>NUCLEOTIDE SEQUENCE</scope>
    <source>
        <strain evidence="1">DSM 13528</strain>
    </source>
</reference>
<dbReference type="HOGENOM" id="CLU_2341764_0_0_9"/>
<name>D8GU63_CLOLD</name>
<accession>D8GU63</accession>
<dbReference type="Proteomes" id="UP000001656">
    <property type="component" value="Chromosome"/>
</dbReference>
<dbReference type="RefSeq" id="WP_013238323.1">
    <property type="nucleotide sequence ID" value="NC_014328.1"/>
</dbReference>
<organism evidence="1 3">
    <name type="scientific">Clostridium ljungdahlii (strain ATCC 55383 / DSM 13528 / PETC)</name>
    <dbReference type="NCBI Taxonomy" id="748727"/>
    <lineage>
        <taxon>Bacteria</taxon>
        <taxon>Bacillati</taxon>
        <taxon>Bacillota</taxon>
        <taxon>Clostridia</taxon>
        <taxon>Eubacteriales</taxon>
        <taxon>Clostridiaceae</taxon>
        <taxon>Clostridium</taxon>
    </lineage>
</organism>
<dbReference type="KEGG" id="clj:CLJU_c16620"/>
<dbReference type="STRING" id="748727.CLJU_c16620"/>
<evidence type="ECO:0000313" key="3">
    <source>
        <dbReference type="Proteomes" id="UP000001656"/>
    </source>
</evidence>